<reference evidence="4 5" key="1">
    <citation type="submission" date="2020-08" db="EMBL/GenBank/DDBJ databases">
        <title>Sequencing the genomes of 1000 actinobacteria strains.</title>
        <authorList>
            <person name="Klenk H.-P."/>
        </authorList>
    </citation>
    <scope>NUCLEOTIDE SEQUENCE [LARGE SCALE GENOMIC DNA]</scope>
    <source>
        <strain evidence="4 5">DSM 23040</strain>
    </source>
</reference>
<dbReference type="Gene3D" id="1.25.40.20">
    <property type="entry name" value="Ankyrin repeat-containing domain"/>
    <property type="match status" value="1"/>
</dbReference>
<evidence type="ECO:0000313" key="5">
    <source>
        <dbReference type="Proteomes" id="UP000568050"/>
    </source>
</evidence>
<feature type="repeat" description="ANK" evidence="3">
    <location>
        <begin position="83"/>
        <end position="115"/>
    </location>
</feature>
<feature type="repeat" description="ANK" evidence="3">
    <location>
        <begin position="50"/>
        <end position="82"/>
    </location>
</feature>
<dbReference type="RefSeq" id="WP_343064044.1">
    <property type="nucleotide sequence ID" value="NZ_CBCSFZ010000004.1"/>
</dbReference>
<dbReference type="PANTHER" id="PTHR24171:SF8">
    <property type="entry name" value="BRCA1-ASSOCIATED RING DOMAIN PROTEIN 1"/>
    <property type="match status" value="1"/>
</dbReference>
<keyword evidence="2 3" id="KW-0040">ANK repeat</keyword>
<dbReference type="PROSITE" id="PS50297">
    <property type="entry name" value="ANK_REP_REGION"/>
    <property type="match status" value="2"/>
</dbReference>
<proteinExistence type="predicted"/>
<keyword evidence="1" id="KW-0677">Repeat</keyword>
<keyword evidence="5" id="KW-1185">Reference proteome</keyword>
<dbReference type="Pfam" id="PF12796">
    <property type="entry name" value="Ank_2"/>
    <property type="match status" value="1"/>
</dbReference>
<evidence type="ECO:0000256" key="2">
    <source>
        <dbReference type="ARBA" id="ARBA00023043"/>
    </source>
</evidence>
<dbReference type="InterPro" id="IPR036770">
    <property type="entry name" value="Ankyrin_rpt-contain_sf"/>
</dbReference>
<dbReference type="GO" id="GO:0004842">
    <property type="term" value="F:ubiquitin-protein transferase activity"/>
    <property type="evidence" value="ECO:0007669"/>
    <property type="project" value="TreeGrafter"/>
</dbReference>
<comment type="caution">
    <text evidence="4">The sequence shown here is derived from an EMBL/GenBank/DDBJ whole genome shotgun (WGS) entry which is preliminary data.</text>
</comment>
<dbReference type="EMBL" id="JACHWP010000001">
    <property type="protein sequence ID" value="MBB3022735.1"/>
    <property type="molecule type" value="Genomic_DNA"/>
</dbReference>
<dbReference type="SUPFAM" id="SSF48403">
    <property type="entry name" value="Ankyrin repeat"/>
    <property type="match status" value="1"/>
</dbReference>
<organism evidence="4 5">
    <name type="scientific">Helcobacillus massiliensis</name>
    <dbReference type="NCBI Taxonomy" id="521392"/>
    <lineage>
        <taxon>Bacteria</taxon>
        <taxon>Bacillati</taxon>
        <taxon>Actinomycetota</taxon>
        <taxon>Actinomycetes</taxon>
        <taxon>Micrococcales</taxon>
        <taxon>Dermabacteraceae</taxon>
        <taxon>Helcobacillus</taxon>
    </lineage>
</organism>
<dbReference type="GO" id="GO:0085020">
    <property type="term" value="P:protein K6-linked ubiquitination"/>
    <property type="evidence" value="ECO:0007669"/>
    <property type="project" value="TreeGrafter"/>
</dbReference>
<evidence type="ECO:0000256" key="3">
    <source>
        <dbReference type="PROSITE-ProRule" id="PRU00023"/>
    </source>
</evidence>
<dbReference type="AlphaFoldDB" id="A0A839QSJ8"/>
<sequence>MNTDFSENSMPDADAIELANAIMDAARAGELELLRPALDAGAPLDMQNANGDTMIMLAAYHGHTDLVRELIERGADVDRQNDRGQTPIAGAVFKNDIDTVRALKDGGADLDAGNPSARATAEFFQRTDMTELFNS</sequence>
<dbReference type="Proteomes" id="UP000568050">
    <property type="component" value="Unassembled WGS sequence"/>
</dbReference>
<dbReference type="SMART" id="SM00248">
    <property type="entry name" value="ANK"/>
    <property type="match status" value="3"/>
</dbReference>
<name>A0A839QSJ8_9MICO</name>
<evidence type="ECO:0008006" key="6">
    <source>
        <dbReference type="Google" id="ProtNLM"/>
    </source>
</evidence>
<accession>A0A839QSJ8</accession>
<evidence type="ECO:0000256" key="1">
    <source>
        <dbReference type="ARBA" id="ARBA00022737"/>
    </source>
</evidence>
<gene>
    <name evidence="4" type="ORF">FHX50_000983</name>
</gene>
<dbReference type="PANTHER" id="PTHR24171">
    <property type="entry name" value="ANKYRIN REPEAT DOMAIN-CONTAINING PROTEIN 39-RELATED"/>
    <property type="match status" value="1"/>
</dbReference>
<evidence type="ECO:0000313" key="4">
    <source>
        <dbReference type="EMBL" id="MBB3022735.1"/>
    </source>
</evidence>
<dbReference type="InterPro" id="IPR002110">
    <property type="entry name" value="Ankyrin_rpt"/>
</dbReference>
<dbReference type="PROSITE" id="PS50088">
    <property type="entry name" value="ANK_REPEAT"/>
    <property type="match status" value="2"/>
</dbReference>
<protein>
    <recommendedName>
        <fullName evidence="6">Ankyrin repeat domain-containing protein</fullName>
    </recommendedName>
</protein>